<comment type="caution">
    <text evidence="1">The sequence shown here is derived from an EMBL/GenBank/DDBJ whole genome shotgun (WGS) entry which is preliminary data.</text>
</comment>
<proteinExistence type="predicted"/>
<accession>A0AAV7M2G9</accession>
<name>A0AAV7M2G9_PLEWA</name>
<reference evidence="1" key="1">
    <citation type="journal article" date="2022" name="bioRxiv">
        <title>Sequencing and chromosome-scale assembly of the giantPleurodeles waltlgenome.</title>
        <authorList>
            <person name="Brown T."/>
            <person name="Elewa A."/>
            <person name="Iarovenko S."/>
            <person name="Subramanian E."/>
            <person name="Araus A.J."/>
            <person name="Petzold A."/>
            <person name="Susuki M."/>
            <person name="Suzuki K.-i.T."/>
            <person name="Hayashi T."/>
            <person name="Toyoda A."/>
            <person name="Oliveira C."/>
            <person name="Osipova E."/>
            <person name="Leigh N.D."/>
            <person name="Simon A."/>
            <person name="Yun M.H."/>
        </authorList>
    </citation>
    <scope>NUCLEOTIDE SEQUENCE</scope>
    <source>
        <strain evidence="1">20211129_DDA</strain>
        <tissue evidence="1">Liver</tissue>
    </source>
</reference>
<sequence length="50" mass="5791">FLFITVHRLHRLYSCHNTAIWNILLQKMHLASQSKIVKHGAADDDLAHLL</sequence>
<feature type="non-terminal residue" evidence="1">
    <location>
        <position position="1"/>
    </location>
</feature>
<dbReference type="Proteomes" id="UP001066276">
    <property type="component" value="Chromosome 10"/>
</dbReference>
<dbReference type="AlphaFoldDB" id="A0AAV7M2G9"/>
<dbReference type="EMBL" id="JANPWB010000014">
    <property type="protein sequence ID" value="KAJ1097812.1"/>
    <property type="molecule type" value="Genomic_DNA"/>
</dbReference>
<evidence type="ECO:0000313" key="2">
    <source>
        <dbReference type="Proteomes" id="UP001066276"/>
    </source>
</evidence>
<organism evidence="1 2">
    <name type="scientific">Pleurodeles waltl</name>
    <name type="common">Iberian ribbed newt</name>
    <dbReference type="NCBI Taxonomy" id="8319"/>
    <lineage>
        <taxon>Eukaryota</taxon>
        <taxon>Metazoa</taxon>
        <taxon>Chordata</taxon>
        <taxon>Craniata</taxon>
        <taxon>Vertebrata</taxon>
        <taxon>Euteleostomi</taxon>
        <taxon>Amphibia</taxon>
        <taxon>Batrachia</taxon>
        <taxon>Caudata</taxon>
        <taxon>Salamandroidea</taxon>
        <taxon>Salamandridae</taxon>
        <taxon>Pleurodelinae</taxon>
        <taxon>Pleurodeles</taxon>
    </lineage>
</organism>
<feature type="non-terminal residue" evidence="1">
    <location>
        <position position="50"/>
    </location>
</feature>
<gene>
    <name evidence="1" type="ORF">NDU88_002929</name>
</gene>
<protein>
    <submittedName>
        <fullName evidence="1">Uncharacterized protein</fullName>
    </submittedName>
</protein>
<evidence type="ECO:0000313" key="1">
    <source>
        <dbReference type="EMBL" id="KAJ1097812.1"/>
    </source>
</evidence>
<keyword evidence="2" id="KW-1185">Reference proteome</keyword>